<name>A0A978URG1_ZIZJJ</name>
<proteinExistence type="predicted"/>
<dbReference type="EMBL" id="JAEACU010000009">
    <property type="protein sequence ID" value="KAH7517461.1"/>
    <property type="molecule type" value="Genomic_DNA"/>
</dbReference>
<evidence type="ECO:0000256" key="1">
    <source>
        <dbReference type="SAM" id="MobiDB-lite"/>
    </source>
</evidence>
<protein>
    <submittedName>
        <fullName evidence="2">Uncharacterized protein</fullName>
    </submittedName>
</protein>
<reference evidence="2" key="1">
    <citation type="journal article" date="2021" name="Front. Plant Sci.">
        <title>Chromosome-Scale Genome Assembly for Chinese Sour Jujube and Insights Into Its Genome Evolution and Domestication Signature.</title>
        <authorList>
            <person name="Shen L.-Y."/>
            <person name="Luo H."/>
            <person name="Wang X.-L."/>
            <person name="Wang X.-M."/>
            <person name="Qiu X.-J."/>
            <person name="Liu H."/>
            <person name="Zhou S.-S."/>
            <person name="Jia K.-H."/>
            <person name="Nie S."/>
            <person name="Bao Y.-T."/>
            <person name="Zhang R.-G."/>
            <person name="Yun Q.-Z."/>
            <person name="Chai Y.-H."/>
            <person name="Lu J.-Y."/>
            <person name="Li Y."/>
            <person name="Zhao S.-W."/>
            <person name="Mao J.-F."/>
            <person name="Jia S.-G."/>
            <person name="Mao Y.-M."/>
        </authorList>
    </citation>
    <scope>NUCLEOTIDE SEQUENCE</scope>
    <source>
        <strain evidence="2">AT0</strain>
        <tissue evidence="2">Leaf</tissue>
    </source>
</reference>
<organism evidence="2 3">
    <name type="scientific">Ziziphus jujuba var. spinosa</name>
    <dbReference type="NCBI Taxonomy" id="714518"/>
    <lineage>
        <taxon>Eukaryota</taxon>
        <taxon>Viridiplantae</taxon>
        <taxon>Streptophyta</taxon>
        <taxon>Embryophyta</taxon>
        <taxon>Tracheophyta</taxon>
        <taxon>Spermatophyta</taxon>
        <taxon>Magnoliopsida</taxon>
        <taxon>eudicotyledons</taxon>
        <taxon>Gunneridae</taxon>
        <taxon>Pentapetalae</taxon>
        <taxon>rosids</taxon>
        <taxon>fabids</taxon>
        <taxon>Rosales</taxon>
        <taxon>Rhamnaceae</taxon>
        <taxon>Paliureae</taxon>
        <taxon>Ziziphus</taxon>
    </lineage>
</organism>
<dbReference type="PANTHER" id="PTHR33443">
    <property type="entry name" value="ZGC:112980"/>
    <property type="match status" value="1"/>
</dbReference>
<accession>A0A978URG1</accession>
<dbReference type="Proteomes" id="UP000813462">
    <property type="component" value="Unassembled WGS sequence"/>
</dbReference>
<dbReference type="AlphaFoldDB" id="A0A978URG1"/>
<comment type="caution">
    <text evidence="2">The sequence shown here is derived from an EMBL/GenBank/DDBJ whole genome shotgun (WGS) entry which is preliminary data.</text>
</comment>
<dbReference type="InterPro" id="IPR053234">
    <property type="entry name" value="RPM1_Interactor"/>
</dbReference>
<gene>
    <name evidence="2" type="ORF">FEM48_Zijuj09G0067400</name>
</gene>
<sequence length="542" mass="59882">MDPGRIVFDISSDEEQDRSEPRSDDYSWISELLGDVDEETDEESDEVVVVGEVNPKPRSKSSRQTLKDVDDDCVVLDGDPDKPVEAAEDSTGGSDELLIVAEKGQIACRDFPHSRHLCASFPFSTTPHEKHCNQCHCYVCDSLAPCLNWGTGISSMDHCHATDKEKRWNIQRSNLKSGKNATFSTSKISDTSLSITLPQVNPVAPPNIICLSPSPTQQNQVSRPAALRACTSSNFSVPNIISQVRSQQPGFIMNKNRVHPRVISRQIPSVGPRNNNIRRSKFHQMGNFDPQIAPSHNTLFKRSRHFGVSLPMSQSMYSSSNKDGCANPLQYARNPTTMAMSNGTNTFRWEDVSSSTNQSSSQPNLANAVGNTLPSQTQIYSQPVPLSNHSQDFYPNGNQIQNHEQSVCQYGNLSETASQNFGLESNQIASATDMSFPDYNYGWVNNTSLGNQQGHVEQSQVQNTEPVYDTSVVKESNPEFTQSNNLSSVTFDFENWLMDQSAPGSSDGSWPSQLNMLSPEPPVDAGMLLFDFETSWNGLAHV</sequence>
<feature type="region of interest" description="Disordered" evidence="1">
    <location>
        <begin position="1"/>
        <end position="65"/>
    </location>
</feature>
<feature type="compositionally biased region" description="Acidic residues" evidence="1">
    <location>
        <begin position="34"/>
        <end position="46"/>
    </location>
</feature>
<dbReference type="PANTHER" id="PTHR33443:SF35">
    <property type="entry name" value="VQ DOMAIN-CONTAINING PROTEIN"/>
    <property type="match status" value="1"/>
</dbReference>
<dbReference type="OrthoDB" id="266020at2759"/>
<evidence type="ECO:0000313" key="2">
    <source>
        <dbReference type="EMBL" id="KAH7517461.1"/>
    </source>
</evidence>
<evidence type="ECO:0000313" key="3">
    <source>
        <dbReference type="Proteomes" id="UP000813462"/>
    </source>
</evidence>